<name>A0A6J6D7J5_9ZZZZ</name>
<sequence>MQQTLSAAALEFLAERHLATLTTLRADGSPHVVPVGFTWDADRGVARVITFAGAVKAANAAGGGRAAVCQVDGARWLTFEGAVTVRRDAEGVAAAVAAYAARYRPPKVRDDRVVVEIDVDRVLCNRGLRA</sequence>
<feature type="domain" description="Pyridoxamine 5'-phosphate oxidase N-terminal" evidence="2">
    <location>
        <begin position="7"/>
        <end position="122"/>
    </location>
</feature>
<dbReference type="GO" id="GO:0070967">
    <property type="term" value="F:coenzyme F420 binding"/>
    <property type="evidence" value="ECO:0007669"/>
    <property type="project" value="TreeGrafter"/>
</dbReference>
<gene>
    <name evidence="3" type="ORF">UFOPK1493_01700</name>
</gene>
<evidence type="ECO:0000256" key="1">
    <source>
        <dbReference type="ARBA" id="ARBA00023002"/>
    </source>
</evidence>
<organism evidence="3">
    <name type="scientific">freshwater metagenome</name>
    <dbReference type="NCBI Taxonomy" id="449393"/>
    <lineage>
        <taxon>unclassified sequences</taxon>
        <taxon>metagenomes</taxon>
        <taxon>ecological metagenomes</taxon>
    </lineage>
</organism>
<dbReference type="InterPro" id="IPR011576">
    <property type="entry name" value="Pyridox_Oxase_N"/>
</dbReference>
<protein>
    <submittedName>
        <fullName evidence="3">Unannotated protein</fullName>
    </submittedName>
</protein>
<dbReference type="Pfam" id="PF01243">
    <property type="entry name" value="PNPOx_N"/>
    <property type="match status" value="1"/>
</dbReference>
<keyword evidence="1" id="KW-0560">Oxidoreductase</keyword>
<dbReference type="PANTHER" id="PTHR35176:SF1">
    <property type="entry name" value="F420H(2)-DEPENDENT BILIVERDIN REDUCTASE"/>
    <property type="match status" value="1"/>
</dbReference>
<evidence type="ECO:0000259" key="2">
    <source>
        <dbReference type="Pfam" id="PF01243"/>
    </source>
</evidence>
<dbReference type="NCBIfam" id="TIGR03618">
    <property type="entry name" value="Rv1155_F420"/>
    <property type="match status" value="1"/>
</dbReference>
<dbReference type="SUPFAM" id="SSF50475">
    <property type="entry name" value="FMN-binding split barrel"/>
    <property type="match status" value="1"/>
</dbReference>
<dbReference type="AlphaFoldDB" id="A0A6J6D7J5"/>
<dbReference type="GO" id="GO:0005829">
    <property type="term" value="C:cytosol"/>
    <property type="evidence" value="ECO:0007669"/>
    <property type="project" value="TreeGrafter"/>
</dbReference>
<dbReference type="GO" id="GO:0016627">
    <property type="term" value="F:oxidoreductase activity, acting on the CH-CH group of donors"/>
    <property type="evidence" value="ECO:0007669"/>
    <property type="project" value="TreeGrafter"/>
</dbReference>
<accession>A0A6J6D7J5</accession>
<dbReference type="InterPro" id="IPR012349">
    <property type="entry name" value="Split_barrel_FMN-bd"/>
</dbReference>
<dbReference type="InterPro" id="IPR019920">
    <property type="entry name" value="F420-binding_dom_put"/>
</dbReference>
<dbReference type="InterPro" id="IPR052019">
    <property type="entry name" value="F420H2_bilvrd_red/Heme_oxyg"/>
</dbReference>
<dbReference type="EMBL" id="CAEZSR010000055">
    <property type="protein sequence ID" value="CAB4559837.1"/>
    <property type="molecule type" value="Genomic_DNA"/>
</dbReference>
<proteinExistence type="predicted"/>
<dbReference type="PANTHER" id="PTHR35176">
    <property type="entry name" value="HEME OXYGENASE HI_0854-RELATED"/>
    <property type="match status" value="1"/>
</dbReference>
<dbReference type="Gene3D" id="2.30.110.10">
    <property type="entry name" value="Electron Transport, Fmn-binding Protein, Chain A"/>
    <property type="match status" value="1"/>
</dbReference>
<reference evidence="3" key="1">
    <citation type="submission" date="2020-05" db="EMBL/GenBank/DDBJ databases">
        <authorList>
            <person name="Chiriac C."/>
            <person name="Salcher M."/>
            <person name="Ghai R."/>
            <person name="Kavagutti S V."/>
        </authorList>
    </citation>
    <scope>NUCLEOTIDE SEQUENCE</scope>
</reference>
<evidence type="ECO:0000313" key="3">
    <source>
        <dbReference type="EMBL" id="CAB4559837.1"/>
    </source>
</evidence>